<evidence type="ECO:0000259" key="2">
    <source>
        <dbReference type="Pfam" id="PF02668"/>
    </source>
</evidence>
<protein>
    <recommendedName>
        <fullName evidence="2">TauD/TfdA-like domain-containing protein</fullName>
    </recommendedName>
</protein>
<dbReference type="AlphaFoldDB" id="Q4JN27"/>
<keyword evidence="1" id="KW-0560">Oxidoreductase</keyword>
<organism evidence="3">
    <name type="scientific">uncultured bacterium BAC13K9BAC</name>
    <dbReference type="NCBI Taxonomy" id="332979"/>
    <lineage>
        <taxon>Bacteria</taxon>
        <taxon>environmental samples</taxon>
    </lineage>
</organism>
<dbReference type="GO" id="GO:0016491">
    <property type="term" value="F:oxidoreductase activity"/>
    <property type="evidence" value="ECO:0007669"/>
    <property type="project" value="UniProtKB-KW"/>
</dbReference>
<dbReference type="InterPro" id="IPR003819">
    <property type="entry name" value="TauD/TfdA-like"/>
</dbReference>
<dbReference type="InterPro" id="IPR042098">
    <property type="entry name" value="TauD-like_sf"/>
</dbReference>
<name>Q4JN27_9BACT</name>
<dbReference type="Pfam" id="PF02668">
    <property type="entry name" value="TauD"/>
    <property type="match status" value="1"/>
</dbReference>
<feature type="domain" description="TauD/TfdA-like" evidence="2">
    <location>
        <begin position="47"/>
        <end position="157"/>
    </location>
</feature>
<proteinExistence type="predicted"/>
<evidence type="ECO:0000313" key="3">
    <source>
        <dbReference type="EMBL" id="AAY89970.1"/>
    </source>
</evidence>
<dbReference type="Gene3D" id="3.60.130.10">
    <property type="entry name" value="Clavaminate synthase-like"/>
    <property type="match status" value="1"/>
</dbReference>
<dbReference type="EMBL" id="DQ068067">
    <property type="protein sequence ID" value="AAY89970.1"/>
    <property type="molecule type" value="Genomic_DNA"/>
</dbReference>
<reference evidence="3" key="1">
    <citation type="journal article" date="2005" name="PLoS Biol.">
        <title>New insights into metabolic properties of marine bacteria encoding proteorhodopsins.</title>
        <authorList>
            <person name="Sabehi G."/>
            <person name="Loy A."/>
            <person name="Jung K.H."/>
            <person name="Partha R."/>
            <person name="Spudich J.L."/>
            <person name="Isaacson T."/>
            <person name="Hirschberg J."/>
            <person name="Wagner M."/>
            <person name="Beja O."/>
        </authorList>
    </citation>
    <scope>NUCLEOTIDE SEQUENCE</scope>
</reference>
<sequence>MYKSMILTSNSTEFLRWAEEKERNIPQNINELLVEIHDINNVKTTEIAKIKETIQAYNCCIYASNIELRSNSNLLRFVESIGMKTYDCNNIDSSRISTITPRETSKVSYIPYTNKALNWHTDGYYDERSIFSWLLHCVSSASEGGENYLLDHELVLREYILRNDDINILMDDGALIIPESKDTSRPEISTYIFSFSNVYKKLHMRFSMRKDNIASNTRASDAITRLKKIIVSHCAQYSLTYKLSKNQGILTNNILHGRNSFKDDKVNRKLLRIRSYERL</sequence>
<dbReference type="SUPFAM" id="SSF51197">
    <property type="entry name" value="Clavaminate synthase-like"/>
    <property type="match status" value="1"/>
</dbReference>
<evidence type="ECO:0000256" key="1">
    <source>
        <dbReference type="ARBA" id="ARBA00023002"/>
    </source>
</evidence>
<accession>Q4JN27</accession>